<organism evidence="3">
    <name type="scientific">Rodentolepis nana</name>
    <name type="common">Dwarf tapeworm</name>
    <name type="synonym">Hymenolepis nana</name>
    <dbReference type="NCBI Taxonomy" id="102285"/>
    <lineage>
        <taxon>Eukaryota</taxon>
        <taxon>Metazoa</taxon>
        <taxon>Spiralia</taxon>
        <taxon>Lophotrochozoa</taxon>
        <taxon>Platyhelminthes</taxon>
        <taxon>Cestoda</taxon>
        <taxon>Eucestoda</taxon>
        <taxon>Cyclophyllidea</taxon>
        <taxon>Hymenolepididae</taxon>
        <taxon>Rodentolepis</taxon>
    </lineage>
</organism>
<evidence type="ECO:0000313" key="1">
    <source>
        <dbReference type="EMBL" id="VDO01751.1"/>
    </source>
</evidence>
<dbReference type="WBParaSite" id="HNAJ_0000589601-mRNA-1">
    <property type="protein sequence ID" value="HNAJ_0000589601-mRNA-1"/>
    <property type="gene ID" value="HNAJ_0000589601"/>
</dbReference>
<reference evidence="3" key="1">
    <citation type="submission" date="2017-02" db="UniProtKB">
        <authorList>
            <consortium name="WormBaseParasite"/>
        </authorList>
    </citation>
    <scope>IDENTIFICATION</scope>
</reference>
<dbReference type="Proteomes" id="UP000278807">
    <property type="component" value="Unassembled WGS sequence"/>
</dbReference>
<keyword evidence="2" id="KW-1185">Reference proteome</keyword>
<reference evidence="1 2" key="2">
    <citation type="submission" date="2018-11" db="EMBL/GenBank/DDBJ databases">
        <authorList>
            <consortium name="Pathogen Informatics"/>
        </authorList>
    </citation>
    <scope>NUCLEOTIDE SEQUENCE [LARGE SCALE GENOMIC DNA]</scope>
</reference>
<name>A0A0R3TFQ5_RODNA</name>
<evidence type="ECO:0000313" key="3">
    <source>
        <dbReference type="WBParaSite" id="HNAJ_0000589601-mRNA-1"/>
    </source>
</evidence>
<sequence>MKFPIADSEVNRSLHSGEYVLVTFSFSIPAKSISDYKADLFLNSNQYVTLCSPHIVSVGSDLIWRPPACFYKNSSDHPVHQITYDLGNIISIADNNNEIVLGSYLQVKNEKIPGVQSFSVTGRIKGFEQSQAFTISPQSALTLGASPQKTVSNAIKGEYRFEFETPSLLVVRNVDEAYFRIKAHFKPNVHLNDLIFEITFPGNTSEPSHLVAKQIQYQGGGHFQGVTFSNSPSLIKNGTANNSLVTASLSLGPVLNTGKKIYDKNIVIYPDFPSEHMFFYVELN</sequence>
<evidence type="ECO:0000313" key="2">
    <source>
        <dbReference type="Proteomes" id="UP000278807"/>
    </source>
</evidence>
<dbReference type="AlphaFoldDB" id="A0A0R3TFQ5"/>
<accession>A0A0R3TFQ5</accession>
<dbReference type="EMBL" id="UZAE01005618">
    <property type="protein sequence ID" value="VDO01751.1"/>
    <property type="molecule type" value="Genomic_DNA"/>
</dbReference>
<gene>
    <name evidence="1" type="ORF">HNAJ_LOCUS5891</name>
</gene>
<protein>
    <submittedName>
        <fullName evidence="3">MG2 domain-containing protein</fullName>
    </submittedName>
</protein>
<proteinExistence type="predicted"/>